<dbReference type="OrthoDB" id="10051617at2759"/>
<keyword evidence="2" id="KW-1185">Reference proteome</keyword>
<protein>
    <recommendedName>
        <fullName evidence="3">Swi5-dependent recombination DNA repair protein 1 homolog</fullName>
    </recommendedName>
</protein>
<dbReference type="EMBL" id="LUCH01001139">
    <property type="protein sequence ID" value="KAF5403595.1"/>
    <property type="molecule type" value="Genomic_DNA"/>
</dbReference>
<evidence type="ECO:0000313" key="2">
    <source>
        <dbReference type="Proteomes" id="UP000748531"/>
    </source>
</evidence>
<comment type="caution">
    <text evidence="1">The sequence shown here is derived from an EMBL/GenBank/DDBJ whole genome shotgun (WGS) entry which is preliminary data.</text>
</comment>
<reference evidence="1" key="1">
    <citation type="submission" date="2019-05" db="EMBL/GenBank/DDBJ databases">
        <title>Annotation for the trematode Paragonimus heterotremus.</title>
        <authorList>
            <person name="Choi Y.-J."/>
        </authorList>
    </citation>
    <scope>NUCLEOTIDE SEQUENCE</scope>
    <source>
        <strain evidence="1">LC</strain>
    </source>
</reference>
<accession>A0A8J4T3N6</accession>
<name>A0A8J4T3N6_9TREM</name>
<evidence type="ECO:0008006" key="3">
    <source>
        <dbReference type="Google" id="ProtNLM"/>
    </source>
</evidence>
<evidence type="ECO:0000313" key="1">
    <source>
        <dbReference type="EMBL" id="KAF5403595.1"/>
    </source>
</evidence>
<dbReference type="AlphaFoldDB" id="A0A8J4T3N6"/>
<proteinExistence type="predicted"/>
<gene>
    <name evidence="1" type="ORF">PHET_02833</name>
</gene>
<dbReference type="Proteomes" id="UP000748531">
    <property type="component" value="Unassembled WGS sequence"/>
</dbReference>
<organism evidence="1 2">
    <name type="scientific">Paragonimus heterotremus</name>
    <dbReference type="NCBI Taxonomy" id="100268"/>
    <lineage>
        <taxon>Eukaryota</taxon>
        <taxon>Metazoa</taxon>
        <taxon>Spiralia</taxon>
        <taxon>Lophotrochozoa</taxon>
        <taxon>Platyhelminthes</taxon>
        <taxon>Trematoda</taxon>
        <taxon>Digenea</taxon>
        <taxon>Plagiorchiida</taxon>
        <taxon>Troglotremata</taxon>
        <taxon>Troglotrematidae</taxon>
        <taxon>Paragonimus</taxon>
    </lineage>
</organism>
<sequence>MDSTSCANSLRVTNDSLADKEEKLRHLQLLVRFAENPQMAEMEKLTDKWKSAAQQALCELQELYNGTNKMELLNMFGIDPQVVGISADQS</sequence>
<dbReference type="Gene3D" id="6.10.140.1020">
    <property type="match status" value="1"/>
</dbReference>